<organism evidence="2 3">
    <name type="scientific">Rhamnusium bicolor</name>
    <dbReference type="NCBI Taxonomy" id="1586634"/>
    <lineage>
        <taxon>Eukaryota</taxon>
        <taxon>Metazoa</taxon>
        <taxon>Ecdysozoa</taxon>
        <taxon>Arthropoda</taxon>
        <taxon>Hexapoda</taxon>
        <taxon>Insecta</taxon>
        <taxon>Pterygota</taxon>
        <taxon>Neoptera</taxon>
        <taxon>Endopterygota</taxon>
        <taxon>Coleoptera</taxon>
        <taxon>Polyphaga</taxon>
        <taxon>Cucujiformia</taxon>
        <taxon>Chrysomeloidea</taxon>
        <taxon>Cerambycidae</taxon>
        <taxon>Lepturinae</taxon>
        <taxon>Rhagiini</taxon>
        <taxon>Rhamnusium</taxon>
    </lineage>
</organism>
<evidence type="ECO:0000256" key="1">
    <source>
        <dbReference type="SAM" id="MobiDB-lite"/>
    </source>
</evidence>
<accession>A0AAV8X2F9</accession>
<feature type="region of interest" description="Disordered" evidence="1">
    <location>
        <begin position="253"/>
        <end position="293"/>
    </location>
</feature>
<keyword evidence="3" id="KW-1185">Reference proteome</keyword>
<evidence type="ECO:0000313" key="3">
    <source>
        <dbReference type="Proteomes" id="UP001162156"/>
    </source>
</evidence>
<protein>
    <recommendedName>
        <fullName evidence="4">DDE-1 domain-containing protein</fullName>
    </recommendedName>
</protein>
<dbReference type="Proteomes" id="UP001162156">
    <property type="component" value="Unassembled WGS sequence"/>
</dbReference>
<name>A0AAV8X2F9_9CUCU</name>
<gene>
    <name evidence="2" type="ORF">NQ314_014151</name>
</gene>
<dbReference type="EMBL" id="JANEYF010003896">
    <property type="protein sequence ID" value="KAJ8933219.1"/>
    <property type="molecule type" value="Genomic_DNA"/>
</dbReference>
<evidence type="ECO:0008006" key="4">
    <source>
        <dbReference type="Google" id="ProtNLM"/>
    </source>
</evidence>
<dbReference type="AlphaFoldDB" id="A0AAV8X2F9"/>
<reference evidence="2" key="1">
    <citation type="journal article" date="2023" name="Insect Mol. Biol.">
        <title>Genome sequencing provides insights into the evolution of gene families encoding plant cell wall-degrading enzymes in longhorned beetles.</title>
        <authorList>
            <person name="Shin N.R."/>
            <person name="Okamura Y."/>
            <person name="Kirsch R."/>
            <person name="Pauchet Y."/>
        </authorList>
    </citation>
    <scope>NUCLEOTIDE SEQUENCE</scope>
    <source>
        <strain evidence="2">RBIC_L_NR</strain>
    </source>
</reference>
<comment type="caution">
    <text evidence="2">The sequence shown here is derived from an EMBL/GenBank/DDBJ whole genome shotgun (WGS) entry which is preliminary data.</text>
</comment>
<evidence type="ECO:0000313" key="2">
    <source>
        <dbReference type="EMBL" id="KAJ8933219.1"/>
    </source>
</evidence>
<sequence length="293" mass="33679">MVRKHIRKTTRASTPSNIILRAVREVKIDKNSIRSTATKCDIPFCSKILEEELSNVNSNFHFSYQLNREIFFTVEEAELSEYLRRASYKYFGLYSREVRSTGCANPSGWMKKEHFLKFAKHSVKNIKCTKEQPVLLLLDNHDSHLWIDALNFLKYSGVCVLSVCGTFKKYINTACDAWMRNHSGSTMTIYDIPGIVNTALPLAVIQNNIVMVSRKLKKGTKKKRSTAILTDTSVKNTLEEEKLASKRKLALKTNKKESEKIKEKIEENKENEKETDEKEWISEARGRSDGDVD</sequence>
<feature type="compositionally biased region" description="Basic and acidic residues" evidence="1">
    <location>
        <begin position="254"/>
        <end position="293"/>
    </location>
</feature>
<proteinExistence type="predicted"/>